<proteinExistence type="predicted"/>
<gene>
    <name evidence="1" type="ORF">F3N42_06155</name>
</gene>
<name>A0A5N0TCU7_9GAMM</name>
<sequence>MTDANTIDAIEKAALELKPDARAKLAQRLVESLAALPESELAELWLREAERRDQELDSGNTAALPGISVIADIRSRYDK</sequence>
<organism evidence="1 2">
    <name type="scientific">Marinihelvus fidelis</name>
    <dbReference type="NCBI Taxonomy" id="2613842"/>
    <lineage>
        <taxon>Bacteria</taxon>
        <taxon>Pseudomonadati</taxon>
        <taxon>Pseudomonadota</taxon>
        <taxon>Gammaproteobacteria</taxon>
        <taxon>Chromatiales</taxon>
        <taxon>Wenzhouxiangellaceae</taxon>
        <taxon>Marinihelvus</taxon>
    </lineage>
</organism>
<reference evidence="1 2" key="1">
    <citation type="submission" date="2019-09" db="EMBL/GenBank/DDBJ databases">
        <title>Wenzhouxiangella sp. Genome sequencing and assembly.</title>
        <authorList>
            <person name="Zhang R."/>
        </authorList>
    </citation>
    <scope>NUCLEOTIDE SEQUENCE [LARGE SCALE GENOMIC DNA]</scope>
    <source>
        <strain evidence="1 2">W260</strain>
    </source>
</reference>
<dbReference type="Pfam" id="PF09720">
    <property type="entry name" value="Unstab_antitox"/>
    <property type="match status" value="1"/>
</dbReference>
<evidence type="ECO:0000313" key="1">
    <source>
        <dbReference type="EMBL" id="KAA9132790.1"/>
    </source>
</evidence>
<dbReference type="InterPro" id="IPR013406">
    <property type="entry name" value="CHP02574_addiction_mod"/>
</dbReference>
<keyword evidence="2" id="KW-1185">Reference proteome</keyword>
<protein>
    <submittedName>
        <fullName evidence="1">Addiction module protein</fullName>
    </submittedName>
</protein>
<dbReference type="EMBL" id="VYXP01000003">
    <property type="protein sequence ID" value="KAA9132790.1"/>
    <property type="molecule type" value="Genomic_DNA"/>
</dbReference>
<dbReference type="RefSeq" id="WP_150863512.1">
    <property type="nucleotide sequence ID" value="NZ_VYXP01000003.1"/>
</dbReference>
<evidence type="ECO:0000313" key="2">
    <source>
        <dbReference type="Proteomes" id="UP000325372"/>
    </source>
</evidence>
<accession>A0A5N0TCU7</accession>
<dbReference type="Proteomes" id="UP000325372">
    <property type="component" value="Unassembled WGS sequence"/>
</dbReference>
<dbReference type="AlphaFoldDB" id="A0A5N0TCU7"/>
<comment type="caution">
    <text evidence="1">The sequence shown here is derived from an EMBL/GenBank/DDBJ whole genome shotgun (WGS) entry which is preliminary data.</text>
</comment>